<dbReference type="Proteomes" id="UP000658720">
    <property type="component" value="Unassembled WGS sequence"/>
</dbReference>
<name>A0ABR9VVK1_9SYNC</name>
<keyword evidence="3" id="KW-0540">Nuclease</keyword>
<dbReference type="PANTHER" id="PTHR34139">
    <property type="entry name" value="UPF0331 PROTEIN MJ0127"/>
    <property type="match status" value="1"/>
</dbReference>
<dbReference type="RefSeq" id="WP_194020430.1">
    <property type="nucleotide sequence ID" value="NZ_JADEVV010000044.1"/>
</dbReference>
<evidence type="ECO:0000256" key="1">
    <source>
        <dbReference type="ARBA" id="ARBA00022553"/>
    </source>
</evidence>
<keyword evidence="1" id="KW-0597">Phosphoprotein</keyword>
<sequence>MSRDNAYLLDILNAIQRIQIFSNGLTKDELSANEEKQSAILYQIIVIGEATKRLSAEIRSITPHISWKDIAGMRDILAHQYDRINLNTLWDVVQKDVPELEALIAPPYFQWKAISRSTWITMPRHPLIPESPKKFWH</sequence>
<gene>
    <name evidence="7" type="ORF">IQ217_14060</name>
</gene>
<dbReference type="Pfam" id="PF01934">
    <property type="entry name" value="HepT-like"/>
    <property type="match status" value="1"/>
</dbReference>
<evidence type="ECO:0000313" key="7">
    <source>
        <dbReference type="EMBL" id="MBE9254943.1"/>
    </source>
</evidence>
<comment type="caution">
    <text evidence="7">The sequence shown here is derived from an EMBL/GenBank/DDBJ whole genome shotgun (WGS) entry which is preliminary data.</text>
</comment>
<keyword evidence="4" id="KW-0547">Nucleotide-binding</keyword>
<evidence type="ECO:0000256" key="2">
    <source>
        <dbReference type="ARBA" id="ARBA00022649"/>
    </source>
</evidence>
<keyword evidence="5" id="KW-0378">Hydrolase</keyword>
<organism evidence="7 8">
    <name type="scientific">Synechocystis salina LEGE 00031</name>
    <dbReference type="NCBI Taxonomy" id="1828736"/>
    <lineage>
        <taxon>Bacteria</taxon>
        <taxon>Bacillati</taxon>
        <taxon>Cyanobacteriota</taxon>
        <taxon>Cyanophyceae</taxon>
        <taxon>Synechococcales</taxon>
        <taxon>Merismopediaceae</taxon>
        <taxon>Synechocystis</taxon>
    </lineage>
</organism>
<dbReference type="InterPro" id="IPR051813">
    <property type="entry name" value="HepT_RNase_toxin"/>
</dbReference>
<comment type="similarity">
    <text evidence="6">Belongs to the HepT RNase toxin family.</text>
</comment>
<evidence type="ECO:0000256" key="3">
    <source>
        <dbReference type="ARBA" id="ARBA00022722"/>
    </source>
</evidence>
<proteinExistence type="inferred from homology"/>
<dbReference type="EMBL" id="JADEVV010000044">
    <property type="protein sequence ID" value="MBE9254943.1"/>
    <property type="molecule type" value="Genomic_DNA"/>
</dbReference>
<protein>
    <submittedName>
        <fullName evidence="7">DUF86 domain-containing protein</fullName>
    </submittedName>
</protein>
<dbReference type="InterPro" id="IPR037038">
    <property type="entry name" value="HepT-like_sf"/>
</dbReference>
<keyword evidence="8" id="KW-1185">Reference proteome</keyword>
<dbReference type="InterPro" id="IPR008201">
    <property type="entry name" value="HepT-like"/>
</dbReference>
<evidence type="ECO:0000256" key="4">
    <source>
        <dbReference type="ARBA" id="ARBA00022741"/>
    </source>
</evidence>
<dbReference type="PANTHER" id="PTHR34139:SF1">
    <property type="entry name" value="RNASE MJ1380-RELATED"/>
    <property type="match status" value="1"/>
</dbReference>
<evidence type="ECO:0000256" key="5">
    <source>
        <dbReference type="ARBA" id="ARBA00022801"/>
    </source>
</evidence>
<accession>A0ABR9VVK1</accession>
<evidence type="ECO:0000313" key="8">
    <source>
        <dbReference type="Proteomes" id="UP000658720"/>
    </source>
</evidence>
<reference evidence="7 8" key="1">
    <citation type="submission" date="2020-10" db="EMBL/GenBank/DDBJ databases">
        <authorList>
            <person name="Castelo-Branco R."/>
            <person name="Eusebio N."/>
            <person name="Adriana R."/>
            <person name="Vieira A."/>
            <person name="Brugerolle De Fraissinette N."/>
            <person name="Rezende De Castro R."/>
            <person name="Schneider M.P."/>
            <person name="Vasconcelos V."/>
            <person name="Leao P.N."/>
        </authorList>
    </citation>
    <scope>NUCLEOTIDE SEQUENCE [LARGE SCALE GENOMIC DNA]</scope>
    <source>
        <strain evidence="7 8">LEGE 00031</strain>
    </source>
</reference>
<keyword evidence="2" id="KW-1277">Toxin-antitoxin system</keyword>
<dbReference type="Gene3D" id="1.20.120.580">
    <property type="entry name" value="bsu32300-like"/>
    <property type="match status" value="1"/>
</dbReference>
<evidence type="ECO:0000256" key="6">
    <source>
        <dbReference type="ARBA" id="ARBA00024207"/>
    </source>
</evidence>